<protein>
    <submittedName>
        <fullName evidence="3">Helix-turn-helix</fullName>
    </submittedName>
</protein>
<feature type="region of interest" description="Disordered" evidence="1">
    <location>
        <begin position="210"/>
        <end position="233"/>
    </location>
</feature>
<dbReference type="CDD" id="cd00093">
    <property type="entry name" value="HTH_XRE"/>
    <property type="match status" value="1"/>
</dbReference>
<feature type="region of interest" description="Disordered" evidence="1">
    <location>
        <begin position="151"/>
        <end position="173"/>
    </location>
</feature>
<dbReference type="Pfam" id="PF01381">
    <property type="entry name" value="HTH_3"/>
    <property type="match status" value="1"/>
</dbReference>
<organism evidence="3 4">
    <name type="scientific">Streptomyces qinglanensis</name>
    <dbReference type="NCBI Taxonomy" id="943816"/>
    <lineage>
        <taxon>Bacteria</taxon>
        <taxon>Bacillati</taxon>
        <taxon>Actinomycetota</taxon>
        <taxon>Actinomycetes</taxon>
        <taxon>Kitasatosporales</taxon>
        <taxon>Streptomycetaceae</taxon>
        <taxon>Streptomyces</taxon>
    </lineage>
</organism>
<dbReference type="GO" id="GO:0003677">
    <property type="term" value="F:DNA binding"/>
    <property type="evidence" value="ECO:0007669"/>
    <property type="project" value="InterPro"/>
</dbReference>
<dbReference type="SUPFAM" id="SSF47413">
    <property type="entry name" value="lambda repressor-like DNA-binding domains"/>
    <property type="match status" value="1"/>
</dbReference>
<reference evidence="4" key="1">
    <citation type="submission" date="2016-10" db="EMBL/GenBank/DDBJ databases">
        <authorList>
            <person name="Varghese N."/>
            <person name="Submissions S."/>
        </authorList>
    </citation>
    <scope>NUCLEOTIDE SEQUENCE [LARGE SCALE GENOMIC DNA]</scope>
    <source>
        <strain evidence="4">CGMCC 4.6825</strain>
    </source>
</reference>
<feature type="domain" description="HTH cro/C1-type" evidence="2">
    <location>
        <begin position="34"/>
        <end position="95"/>
    </location>
</feature>
<proteinExistence type="predicted"/>
<dbReference type="PROSITE" id="PS50943">
    <property type="entry name" value="HTH_CROC1"/>
    <property type="match status" value="1"/>
</dbReference>
<gene>
    <name evidence="3" type="ORF">SAMN05421870_11554</name>
</gene>
<dbReference type="RefSeq" id="WP_075002798.1">
    <property type="nucleotide sequence ID" value="NZ_FOGO01000015.1"/>
</dbReference>
<dbReference type="EMBL" id="FOGO01000015">
    <property type="protein sequence ID" value="SES29077.1"/>
    <property type="molecule type" value="Genomic_DNA"/>
</dbReference>
<evidence type="ECO:0000256" key="1">
    <source>
        <dbReference type="SAM" id="MobiDB-lite"/>
    </source>
</evidence>
<sequence length="233" mass="26122">MTQHRGDPGSKKVDDEDDVPEWVDQVMATVAAEVRRRRKELGWSAQDLADKCEEIGHPIPRNVIANMESGRRSNLPLVDVIVLAEALNTPPICLVYPVGYVDDVQRLPLQHPTTSLDALRRFTGEETDLGTDDDMLRYFRAHHAAEERLRKARRDEDHARYHAETAPNADRKAEVLRSQARAAEAADDAASHLRRIRAFIREEGVTPSSLWPDVATAIDSSGSDPETTEENDL</sequence>
<keyword evidence="4" id="KW-1185">Reference proteome</keyword>
<dbReference type="Proteomes" id="UP000182841">
    <property type="component" value="Unassembled WGS sequence"/>
</dbReference>
<dbReference type="InterPro" id="IPR001387">
    <property type="entry name" value="Cro/C1-type_HTH"/>
</dbReference>
<dbReference type="AlphaFoldDB" id="A0A1H9W5Y1"/>
<dbReference type="SMART" id="SM00530">
    <property type="entry name" value="HTH_XRE"/>
    <property type="match status" value="1"/>
</dbReference>
<evidence type="ECO:0000259" key="2">
    <source>
        <dbReference type="PROSITE" id="PS50943"/>
    </source>
</evidence>
<evidence type="ECO:0000313" key="3">
    <source>
        <dbReference type="EMBL" id="SES29077.1"/>
    </source>
</evidence>
<evidence type="ECO:0000313" key="4">
    <source>
        <dbReference type="Proteomes" id="UP000182841"/>
    </source>
</evidence>
<dbReference type="OrthoDB" id="4161577at2"/>
<dbReference type="Gene3D" id="1.10.260.40">
    <property type="entry name" value="lambda repressor-like DNA-binding domains"/>
    <property type="match status" value="1"/>
</dbReference>
<accession>A0A1H9W5Y1</accession>
<dbReference type="InterPro" id="IPR010982">
    <property type="entry name" value="Lambda_DNA-bd_dom_sf"/>
</dbReference>
<name>A0A1H9W5Y1_9ACTN</name>